<name>E9JBJ4_SOLIN</name>
<sequence>MCNQVKILKVNFIDFGASSSQIYDRFSDLIQKYNYLMELAKNLIESISLVLLMQLFISNVLLWVKIVSYTSIYINQINNFSGFQFILALKTHNIVVMGKSCMLCRGLPDPKWKKLDFTYIKASGMIFLRSWQKI</sequence>
<feature type="transmembrane region" description="Helical" evidence="1">
    <location>
        <begin position="43"/>
        <end position="64"/>
    </location>
</feature>
<organism>
    <name type="scientific">Solenopsis invicta</name>
    <name type="common">Red imported fire ant</name>
    <name type="synonym">Solenopsis wagneri</name>
    <dbReference type="NCBI Taxonomy" id="13686"/>
    <lineage>
        <taxon>Eukaryota</taxon>
        <taxon>Metazoa</taxon>
        <taxon>Ecdysozoa</taxon>
        <taxon>Arthropoda</taxon>
        <taxon>Hexapoda</taxon>
        <taxon>Insecta</taxon>
        <taxon>Pterygota</taxon>
        <taxon>Neoptera</taxon>
        <taxon>Endopterygota</taxon>
        <taxon>Hymenoptera</taxon>
        <taxon>Apocrita</taxon>
        <taxon>Aculeata</taxon>
        <taxon>Formicoidea</taxon>
        <taxon>Formicidae</taxon>
        <taxon>Myrmicinae</taxon>
        <taxon>Solenopsis</taxon>
    </lineage>
</organism>
<keyword evidence="1" id="KW-1133">Transmembrane helix</keyword>
<evidence type="ECO:0000256" key="1">
    <source>
        <dbReference type="SAM" id="Phobius"/>
    </source>
</evidence>
<feature type="non-terminal residue" evidence="2">
    <location>
        <position position="134"/>
    </location>
</feature>
<dbReference type="EMBL" id="GL771185">
    <property type="protein sequence ID" value="EFZ09809.1"/>
    <property type="molecule type" value="Genomic_DNA"/>
</dbReference>
<evidence type="ECO:0000313" key="2">
    <source>
        <dbReference type="EMBL" id="EFZ09809.1"/>
    </source>
</evidence>
<accession>E9JBJ4</accession>
<keyword evidence="1" id="KW-0812">Transmembrane</keyword>
<proteinExistence type="predicted"/>
<protein>
    <submittedName>
        <fullName evidence="2">Uncharacterized protein</fullName>
    </submittedName>
</protein>
<reference evidence="2" key="1">
    <citation type="journal article" date="2011" name="Proc. Natl. Acad. Sci. U.S.A.">
        <title>The genome of the fire ant Solenopsis invicta.</title>
        <authorList>
            <person name="Wurm Y."/>
            <person name="Wang J."/>
            <person name="Riba-Grognuz O."/>
            <person name="Corona M."/>
            <person name="Nygaard S."/>
            <person name="Hunt B.G."/>
            <person name="Ingram K.K."/>
            <person name="Falquet L."/>
            <person name="Nipitwattanaphon M."/>
            <person name="Gotzek D."/>
            <person name="Dijkstra M.B."/>
            <person name="Oettler J."/>
            <person name="Comtesse F."/>
            <person name="Shih C.J."/>
            <person name="Wu W.J."/>
            <person name="Yang C.C."/>
            <person name="Thomas J."/>
            <person name="Beaudoing E."/>
            <person name="Pradervand S."/>
            <person name="Flegel V."/>
            <person name="Cook E.D."/>
            <person name="Fabbretti R."/>
            <person name="Stockinger H."/>
            <person name="Long L."/>
            <person name="Farmerie W.G."/>
            <person name="Oakey J."/>
            <person name="Boomsma J.J."/>
            <person name="Pamilo P."/>
            <person name="Yi S.V."/>
            <person name="Heinze J."/>
            <person name="Goodisman M.A."/>
            <person name="Farinelli L."/>
            <person name="Harshman K."/>
            <person name="Hulo N."/>
            <person name="Cerutti L."/>
            <person name="Xenarios I."/>
            <person name="Shoemaker D."/>
            <person name="Keller L."/>
        </authorList>
    </citation>
    <scope>NUCLEOTIDE SEQUENCE [LARGE SCALE GENOMIC DNA]</scope>
</reference>
<dbReference type="AlphaFoldDB" id="E9JBJ4"/>
<gene>
    <name evidence="2" type="ORF">SINV_10556</name>
</gene>
<keyword evidence="1" id="KW-0472">Membrane</keyword>
<dbReference type="HOGENOM" id="CLU_1898841_0_0_1"/>